<keyword evidence="6" id="KW-1185">Reference proteome</keyword>
<evidence type="ECO:0000313" key="6">
    <source>
        <dbReference type="Proteomes" id="UP000324497"/>
    </source>
</evidence>
<name>A0A3S6QTL0_9LACO</name>
<dbReference type="KEGG" id="lng:BSQ50_01575"/>
<dbReference type="InterPro" id="IPR036390">
    <property type="entry name" value="WH_DNA-bd_sf"/>
</dbReference>
<dbReference type="SUPFAM" id="SSF46785">
    <property type="entry name" value="Winged helix' DNA-binding domain"/>
    <property type="match status" value="1"/>
</dbReference>
<dbReference type="SMART" id="SM00345">
    <property type="entry name" value="HTH_GNTR"/>
    <property type="match status" value="1"/>
</dbReference>
<keyword evidence="3" id="KW-0804">Transcription</keyword>
<dbReference type="PROSITE" id="PS50949">
    <property type="entry name" value="HTH_GNTR"/>
    <property type="match status" value="1"/>
</dbReference>
<accession>A0A3S6QTL0</accession>
<evidence type="ECO:0000256" key="1">
    <source>
        <dbReference type="ARBA" id="ARBA00023015"/>
    </source>
</evidence>
<dbReference type="InterPro" id="IPR008920">
    <property type="entry name" value="TF_FadR/GntR_C"/>
</dbReference>
<dbReference type="GO" id="GO:0003677">
    <property type="term" value="F:DNA binding"/>
    <property type="evidence" value="ECO:0007669"/>
    <property type="project" value="UniProtKB-KW"/>
</dbReference>
<evidence type="ECO:0000256" key="3">
    <source>
        <dbReference type="ARBA" id="ARBA00023163"/>
    </source>
</evidence>
<dbReference type="Gene3D" id="1.20.120.530">
    <property type="entry name" value="GntR ligand-binding domain-like"/>
    <property type="match status" value="1"/>
</dbReference>
<dbReference type="EMBL" id="CP018180">
    <property type="protein sequence ID" value="AUJ31368.1"/>
    <property type="molecule type" value="Genomic_DNA"/>
</dbReference>
<feature type="domain" description="HTH gntR-type" evidence="4">
    <location>
        <begin position="1"/>
        <end position="68"/>
    </location>
</feature>
<dbReference type="PANTHER" id="PTHR43537:SF24">
    <property type="entry name" value="GLUCONATE OPERON TRANSCRIPTIONAL REPRESSOR"/>
    <property type="match status" value="1"/>
</dbReference>
<dbReference type="Gene3D" id="1.10.10.10">
    <property type="entry name" value="Winged helix-like DNA-binding domain superfamily/Winged helix DNA-binding domain"/>
    <property type="match status" value="1"/>
</dbReference>
<protein>
    <recommendedName>
        <fullName evidence="4">HTH gntR-type domain-containing protein</fullName>
    </recommendedName>
</protein>
<dbReference type="InterPro" id="IPR000524">
    <property type="entry name" value="Tscrpt_reg_HTH_GntR"/>
</dbReference>
<dbReference type="Proteomes" id="UP000324497">
    <property type="component" value="Chromosome"/>
</dbReference>
<keyword evidence="2" id="KW-0238">DNA-binding</keyword>
<dbReference type="Pfam" id="PF07729">
    <property type="entry name" value="FCD"/>
    <property type="match status" value="1"/>
</dbReference>
<dbReference type="Pfam" id="PF00392">
    <property type="entry name" value="GntR"/>
    <property type="match status" value="1"/>
</dbReference>
<evidence type="ECO:0000313" key="5">
    <source>
        <dbReference type="EMBL" id="AUJ31368.1"/>
    </source>
</evidence>
<keyword evidence="1" id="KW-0805">Transcription regulation</keyword>
<evidence type="ECO:0000259" key="4">
    <source>
        <dbReference type="PROSITE" id="PS50949"/>
    </source>
</evidence>
<gene>
    <name evidence="5" type="ORF">BSQ50_01575</name>
</gene>
<dbReference type="InterPro" id="IPR036388">
    <property type="entry name" value="WH-like_DNA-bd_sf"/>
</dbReference>
<sequence>MSPKEQVYKFISEQLTLGNINPKDHLTEQFLADKIGLSRTPIREALLLLSADSILEREPRKGYRIKVYSQKDVEQLYVVIGTLEGKIAELTIDCLNSDDYQLMKFLIDSMYSAIDHKLYTKYNDLQEQFHNVYITKCSNKFITQELSAAKRVFIGKNYLHLNQENVQLILKRTNQQHEKIEQLFEDGKKSELRKYLEMIHWSPSTAKYDIW</sequence>
<dbReference type="RefSeq" id="WP_187343762.1">
    <property type="nucleotide sequence ID" value="NZ_CP018180.1"/>
</dbReference>
<organism evidence="5 6">
    <name type="scientific">Liquorilactobacillus nagelii</name>
    <dbReference type="NCBI Taxonomy" id="82688"/>
    <lineage>
        <taxon>Bacteria</taxon>
        <taxon>Bacillati</taxon>
        <taxon>Bacillota</taxon>
        <taxon>Bacilli</taxon>
        <taxon>Lactobacillales</taxon>
        <taxon>Lactobacillaceae</taxon>
        <taxon>Liquorilactobacillus</taxon>
    </lineage>
</organism>
<evidence type="ECO:0000256" key="2">
    <source>
        <dbReference type="ARBA" id="ARBA00023125"/>
    </source>
</evidence>
<dbReference type="PANTHER" id="PTHR43537">
    <property type="entry name" value="TRANSCRIPTIONAL REGULATOR, GNTR FAMILY"/>
    <property type="match status" value="1"/>
</dbReference>
<dbReference type="AlphaFoldDB" id="A0A3S6QTL0"/>
<dbReference type="InterPro" id="IPR011711">
    <property type="entry name" value="GntR_C"/>
</dbReference>
<dbReference type="SUPFAM" id="SSF48008">
    <property type="entry name" value="GntR ligand-binding domain-like"/>
    <property type="match status" value="1"/>
</dbReference>
<dbReference type="GO" id="GO:0003700">
    <property type="term" value="F:DNA-binding transcription factor activity"/>
    <property type="evidence" value="ECO:0007669"/>
    <property type="project" value="InterPro"/>
</dbReference>
<reference evidence="5 6" key="1">
    <citation type="submission" date="2016-11" db="EMBL/GenBank/DDBJ databases">
        <title>Interaction between Lactobacillus species and yeast in water kefir.</title>
        <authorList>
            <person name="Behr J."/>
            <person name="Xu D."/>
            <person name="Vogel R.F."/>
        </authorList>
    </citation>
    <scope>NUCLEOTIDE SEQUENCE [LARGE SCALE GENOMIC DNA]</scope>
    <source>
        <strain evidence="5 6">TMW 1.1827</strain>
    </source>
</reference>
<proteinExistence type="predicted"/>